<sequence length="61" mass="6017">MKYIPGLTSRGPAGREVRPEARPGVGRKSARAVHAGGAGGGHVAALARLARIAAGKSGADT</sequence>
<protein>
    <submittedName>
        <fullName evidence="2">Uncharacterized protein</fullName>
    </submittedName>
</protein>
<proteinExistence type="predicted"/>
<keyword evidence="3" id="KW-1185">Reference proteome</keyword>
<dbReference type="Proteomes" id="UP001187192">
    <property type="component" value="Unassembled WGS sequence"/>
</dbReference>
<evidence type="ECO:0000313" key="2">
    <source>
        <dbReference type="EMBL" id="GMN44950.1"/>
    </source>
</evidence>
<comment type="caution">
    <text evidence="2">The sequence shown here is derived from an EMBL/GenBank/DDBJ whole genome shotgun (WGS) entry which is preliminary data.</text>
</comment>
<accession>A0AA88D5C7</accession>
<dbReference type="EMBL" id="BTGU01000019">
    <property type="protein sequence ID" value="GMN44950.1"/>
    <property type="molecule type" value="Genomic_DNA"/>
</dbReference>
<evidence type="ECO:0000256" key="1">
    <source>
        <dbReference type="SAM" id="MobiDB-lite"/>
    </source>
</evidence>
<name>A0AA88D5C7_FICCA</name>
<organism evidence="2 3">
    <name type="scientific">Ficus carica</name>
    <name type="common">Common fig</name>
    <dbReference type="NCBI Taxonomy" id="3494"/>
    <lineage>
        <taxon>Eukaryota</taxon>
        <taxon>Viridiplantae</taxon>
        <taxon>Streptophyta</taxon>
        <taxon>Embryophyta</taxon>
        <taxon>Tracheophyta</taxon>
        <taxon>Spermatophyta</taxon>
        <taxon>Magnoliopsida</taxon>
        <taxon>eudicotyledons</taxon>
        <taxon>Gunneridae</taxon>
        <taxon>Pentapetalae</taxon>
        <taxon>rosids</taxon>
        <taxon>fabids</taxon>
        <taxon>Rosales</taxon>
        <taxon>Moraceae</taxon>
        <taxon>Ficeae</taxon>
        <taxon>Ficus</taxon>
    </lineage>
</organism>
<reference evidence="2" key="1">
    <citation type="submission" date="2023-07" db="EMBL/GenBank/DDBJ databases">
        <title>draft genome sequence of fig (Ficus carica).</title>
        <authorList>
            <person name="Takahashi T."/>
            <person name="Nishimura K."/>
        </authorList>
    </citation>
    <scope>NUCLEOTIDE SEQUENCE</scope>
</reference>
<dbReference type="AlphaFoldDB" id="A0AA88D5C7"/>
<evidence type="ECO:0000313" key="3">
    <source>
        <dbReference type="Proteomes" id="UP001187192"/>
    </source>
</evidence>
<gene>
    <name evidence="2" type="ORF">TIFTF001_014144</name>
</gene>
<feature type="region of interest" description="Disordered" evidence="1">
    <location>
        <begin position="1"/>
        <end position="38"/>
    </location>
</feature>